<keyword evidence="4" id="KW-0479">Metal-binding</keyword>
<dbReference type="GO" id="GO:0003724">
    <property type="term" value="F:RNA helicase activity"/>
    <property type="evidence" value="ECO:0007669"/>
    <property type="project" value="TreeGrafter"/>
</dbReference>
<dbReference type="InterPro" id="IPR050547">
    <property type="entry name" value="DEAD_box_RNA_helicases"/>
</dbReference>
<keyword evidence="5" id="KW-0547">Nucleotide-binding</keyword>
<evidence type="ECO:0000313" key="11">
    <source>
        <dbReference type="EMBL" id="WGL94863.1"/>
    </source>
</evidence>
<dbReference type="NCBIfam" id="TIGR01587">
    <property type="entry name" value="cas3_core"/>
    <property type="match status" value="1"/>
</dbReference>
<gene>
    <name evidence="11" type="primary">cas3</name>
    <name evidence="11" type="ORF">QE207_14405</name>
</gene>
<dbReference type="InterPro" id="IPR027417">
    <property type="entry name" value="P-loop_NTPase"/>
</dbReference>
<keyword evidence="8" id="KW-0067">ATP-binding</keyword>
<keyword evidence="7" id="KW-0347">Helicase</keyword>
<dbReference type="GO" id="GO:0005524">
    <property type="term" value="F:ATP binding"/>
    <property type="evidence" value="ECO:0007669"/>
    <property type="project" value="UniProtKB-KW"/>
</dbReference>
<dbReference type="PANTHER" id="PTHR47963:SF9">
    <property type="entry name" value="CRISPR-ASSOCIATED ENDONUCLEASE_HELICASE CAS3"/>
    <property type="match status" value="1"/>
</dbReference>
<organism evidence="11 12">
    <name type="scientific">Arsenophonus nasoniae</name>
    <name type="common">son-killer infecting Nasonia vitripennis</name>
    <dbReference type="NCBI Taxonomy" id="638"/>
    <lineage>
        <taxon>Bacteria</taxon>
        <taxon>Pseudomonadati</taxon>
        <taxon>Pseudomonadota</taxon>
        <taxon>Gammaproteobacteria</taxon>
        <taxon>Enterobacterales</taxon>
        <taxon>Morganellaceae</taxon>
        <taxon>Arsenophonus</taxon>
    </lineage>
</organism>
<evidence type="ECO:0000256" key="4">
    <source>
        <dbReference type="ARBA" id="ARBA00022723"/>
    </source>
</evidence>
<dbReference type="Gene3D" id="3.40.50.300">
    <property type="entry name" value="P-loop containing nucleotide triphosphate hydrolases"/>
    <property type="match status" value="2"/>
</dbReference>
<evidence type="ECO:0000259" key="10">
    <source>
        <dbReference type="PROSITE" id="PS51643"/>
    </source>
</evidence>
<dbReference type="PROSITE" id="PS51643">
    <property type="entry name" value="HD_CAS3"/>
    <property type="match status" value="1"/>
</dbReference>
<evidence type="ECO:0000256" key="7">
    <source>
        <dbReference type="ARBA" id="ARBA00022806"/>
    </source>
</evidence>
<dbReference type="PANTHER" id="PTHR47963">
    <property type="entry name" value="DEAD-BOX ATP-DEPENDENT RNA HELICASE 47, MITOCHONDRIAL"/>
    <property type="match status" value="1"/>
</dbReference>
<dbReference type="GO" id="GO:0046872">
    <property type="term" value="F:metal ion binding"/>
    <property type="evidence" value="ECO:0007669"/>
    <property type="project" value="UniProtKB-KW"/>
</dbReference>
<keyword evidence="9" id="KW-0051">Antiviral defense</keyword>
<dbReference type="Pfam" id="PF18019">
    <property type="entry name" value="Cas3_HD"/>
    <property type="match status" value="1"/>
</dbReference>
<evidence type="ECO:0000256" key="3">
    <source>
        <dbReference type="ARBA" id="ARBA00022722"/>
    </source>
</evidence>
<proteinExistence type="inferred from homology"/>
<comment type="similarity">
    <text evidence="2">In the central section; belongs to the CRISPR-associated helicase Cas3 family.</text>
</comment>
<evidence type="ECO:0000256" key="1">
    <source>
        <dbReference type="ARBA" id="ARBA00006847"/>
    </source>
</evidence>
<evidence type="ECO:0000256" key="8">
    <source>
        <dbReference type="ARBA" id="ARBA00022840"/>
    </source>
</evidence>
<evidence type="ECO:0000256" key="9">
    <source>
        <dbReference type="ARBA" id="ARBA00023118"/>
    </source>
</evidence>
<dbReference type="CDD" id="cd17930">
    <property type="entry name" value="DEXHc_cas3"/>
    <property type="match status" value="1"/>
</dbReference>
<dbReference type="InterPro" id="IPR014001">
    <property type="entry name" value="Helicase_ATP-bd"/>
</dbReference>
<reference evidence="11" key="1">
    <citation type="submission" date="2023-04" db="EMBL/GenBank/DDBJ databases">
        <title>Genome dynamics across the evolutionary transition to endosymbiosis.</title>
        <authorList>
            <person name="Siozios S."/>
            <person name="Nadal-Jimenez P."/>
            <person name="Azagi T."/>
            <person name="Sprong H."/>
            <person name="Frost C.L."/>
            <person name="Parratt S.R."/>
            <person name="Taylor G."/>
            <person name="Brettell L."/>
            <person name="Lew K.C."/>
            <person name="Croft L."/>
            <person name="King K.C."/>
            <person name="Brockhurst M.A."/>
            <person name="Hypsa V."/>
            <person name="Novakova E."/>
            <person name="Darby A.C."/>
            <person name="Hurst G.D.D."/>
        </authorList>
    </citation>
    <scope>NUCLEOTIDE SEQUENCE</scope>
    <source>
        <strain evidence="11">AIh</strain>
    </source>
</reference>
<dbReference type="InterPro" id="IPR054712">
    <property type="entry name" value="Cas3-like_dom"/>
</dbReference>
<dbReference type="InterPro" id="IPR001650">
    <property type="entry name" value="Helicase_C-like"/>
</dbReference>
<dbReference type="SMART" id="SM00487">
    <property type="entry name" value="DEXDc"/>
    <property type="match status" value="1"/>
</dbReference>
<dbReference type="InterPro" id="IPR038257">
    <property type="entry name" value="CRISPR-assoc_Cas3_HD_sf"/>
</dbReference>
<dbReference type="Gene3D" id="1.10.3210.30">
    <property type="match status" value="1"/>
</dbReference>
<dbReference type="SUPFAM" id="SSF52540">
    <property type="entry name" value="P-loop containing nucleoside triphosphate hydrolases"/>
    <property type="match status" value="1"/>
</dbReference>
<dbReference type="EMBL" id="CP123498">
    <property type="protein sequence ID" value="WGL94863.1"/>
    <property type="molecule type" value="Genomic_DNA"/>
</dbReference>
<dbReference type="GO" id="GO:0051607">
    <property type="term" value="P:defense response to virus"/>
    <property type="evidence" value="ECO:0007669"/>
    <property type="project" value="UniProtKB-KW"/>
</dbReference>
<dbReference type="CDD" id="cd09641">
    <property type="entry name" value="Cas3''_I"/>
    <property type="match status" value="1"/>
</dbReference>
<evidence type="ECO:0000256" key="6">
    <source>
        <dbReference type="ARBA" id="ARBA00022801"/>
    </source>
</evidence>
<dbReference type="GO" id="GO:0003723">
    <property type="term" value="F:RNA binding"/>
    <property type="evidence" value="ECO:0007669"/>
    <property type="project" value="TreeGrafter"/>
</dbReference>
<feature type="domain" description="HD Cas3-type" evidence="10">
    <location>
        <begin position="39"/>
        <end position="212"/>
    </location>
</feature>
<evidence type="ECO:0000256" key="5">
    <source>
        <dbReference type="ARBA" id="ARBA00022741"/>
    </source>
</evidence>
<dbReference type="Pfam" id="PF22590">
    <property type="entry name" value="Cas3-like_C_2"/>
    <property type="match status" value="1"/>
</dbReference>
<comment type="similarity">
    <text evidence="1">In the N-terminal section; belongs to the CRISPR-associated nuclease Cas3-HD family.</text>
</comment>
<keyword evidence="6" id="KW-0378">Hydrolase</keyword>
<evidence type="ECO:0000313" key="12">
    <source>
        <dbReference type="Proteomes" id="UP001177597"/>
    </source>
</evidence>
<dbReference type="RefSeq" id="WP_280629013.1">
    <property type="nucleotide sequence ID" value="NZ_CP123498.1"/>
</dbReference>
<keyword evidence="3" id="KW-0540">Nuclease</keyword>
<dbReference type="Proteomes" id="UP001177597">
    <property type="component" value="Chromosome"/>
</dbReference>
<sequence length="885" mass="99150">MEYCKIINRRRSIQETTRALTAVSYHHCPAKTYNNDVGQRCLGRSVFEHCLIVGEIARALINRFPSALQQSLFPPGSALLAAVHDVGKVSPTFFLKLQRSISDNSAAWLSALAKFTGIDEMQWGGHAGVSALALRAICNDPVIGKIAGQHHGINPNTVGYQEDAEVLGGKIWQEQRYQLVLALQPALNEEFPLIHDYQQVALAGLTTIADWIGSGSCFENPSEPWQPNVYRALDDAGFITPTLRNGLAFGDIFQNNQGTPYQPNQTQITLYQNCSGKGIYILEAPMGLGKTEAALYAAYQILQRGEACGIYFALPTQLASNKIYDRFNHFLKTILTEDSPHRHSLLLHGNAWLMQHELGEEGRPGHSWFDNSKRGLLAPFAVGTLDQALMAAMNVRHGFVRAFGLAGKVVILDEVHSYDVYTSTLLNALITQLRSLDCTVIILSATLTSLRRTELLGQSTATQAYPLITASPGNHTEGLKEYPVVITQQQQVTIKMVPMAHQSVIEDVLVRAEAGEQVLWIENTVAEAQERYLEFAARSQELGIACGLLHSRFTLLHRQSNEEYWVHRFGKTGWEERTKQGRILIGTQVLEQSLDIDADLLVTRFAPSDMLLQRLGRLWRHQGTPRPTGACCQTWILAPNYQAAEVNPRTAFGATASVYDPYILCRSLEVWQQQVEKGTVTLPADIRPLLEASYRQRTEQGAMVQWQYELVNGNRYRKGSRSLQQLARVGLTLGGKTLPESKAQTRYSEQETAQLLLLRQFSYDTESKITHLCFLDGIKIQLPWHQHHLSKTQWRQLAAQIMQHIVTCRRHQLPRAPSREWCQEVGLGNILYLGSKEWDEAGVAVVLVSQTNELKAIDGMALPLSSKYSYSYRDDIGLRINKIKE</sequence>
<dbReference type="GO" id="GO:0004518">
    <property type="term" value="F:nuclease activity"/>
    <property type="evidence" value="ECO:0007669"/>
    <property type="project" value="UniProtKB-KW"/>
</dbReference>
<name>A0AA95K729_9GAMM</name>
<dbReference type="InterPro" id="IPR011545">
    <property type="entry name" value="DEAD/DEAH_box_helicase_dom"/>
</dbReference>
<accession>A0AA95K729</accession>
<protein>
    <submittedName>
        <fullName evidence="11">CRISPR-associated helicase Cas3</fullName>
    </submittedName>
</protein>
<evidence type="ECO:0000256" key="2">
    <source>
        <dbReference type="ARBA" id="ARBA00009046"/>
    </source>
</evidence>
<dbReference type="AlphaFoldDB" id="A0AA95K729"/>
<dbReference type="SMART" id="SM00490">
    <property type="entry name" value="HELICc"/>
    <property type="match status" value="1"/>
</dbReference>
<dbReference type="InterPro" id="IPR006474">
    <property type="entry name" value="Helicase_Cas3_CRISPR-ass_core"/>
</dbReference>
<dbReference type="InterPro" id="IPR006483">
    <property type="entry name" value="CRISPR-assoc_Cas3_HD"/>
</dbReference>
<dbReference type="GO" id="GO:0016787">
    <property type="term" value="F:hydrolase activity"/>
    <property type="evidence" value="ECO:0007669"/>
    <property type="project" value="UniProtKB-KW"/>
</dbReference>
<dbReference type="Pfam" id="PF00270">
    <property type="entry name" value="DEAD"/>
    <property type="match status" value="1"/>
</dbReference>